<proteinExistence type="predicted"/>
<accession>A0ABY7DKX3</accession>
<evidence type="ECO:0000313" key="2">
    <source>
        <dbReference type="EMBL" id="WAQ95630.1"/>
    </source>
</evidence>
<protein>
    <submittedName>
        <fullName evidence="2">Uncharacterized protein</fullName>
    </submittedName>
</protein>
<dbReference type="EMBL" id="CP111013">
    <property type="protein sequence ID" value="WAQ95630.1"/>
    <property type="molecule type" value="Genomic_DNA"/>
</dbReference>
<keyword evidence="3" id="KW-1185">Reference proteome</keyword>
<sequence length="64" mass="6671">MLQTAVPHTTPGATTGQSTTPNNCRNGWVSFQGSCYLFGDVASRSFTAAKICSSGYISELLPAA</sequence>
<dbReference type="Proteomes" id="UP001164746">
    <property type="component" value="Chromosome 2"/>
</dbReference>
<feature type="region of interest" description="Disordered" evidence="1">
    <location>
        <begin position="1"/>
        <end position="22"/>
    </location>
</feature>
<name>A0ABY7DKX3_MYAAR</name>
<gene>
    <name evidence="2" type="ORF">MAR_028320</name>
</gene>
<evidence type="ECO:0000256" key="1">
    <source>
        <dbReference type="SAM" id="MobiDB-lite"/>
    </source>
</evidence>
<dbReference type="Gene3D" id="3.10.100.10">
    <property type="entry name" value="Mannose-Binding Protein A, subunit A"/>
    <property type="match status" value="1"/>
</dbReference>
<evidence type="ECO:0000313" key="3">
    <source>
        <dbReference type="Proteomes" id="UP001164746"/>
    </source>
</evidence>
<dbReference type="InterPro" id="IPR016187">
    <property type="entry name" value="CTDL_fold"/>
</dbReference>
<dbReference type="InterPro" id="IPR016186">
    <property type="entry name" value="C-type_lectin-like/link_sf"/>
</dbReference>
<feature type="compositionally biased region" description="Low complexity" evidence="1">
    <location>
        <begin position="9"/>
        <end position="21"/>
    </location>
</feature>
<reference evidence="2" key="1">
    <citation type="submission" date="2022-11" db="EMBL/GenBank/DDBJ databases">
        <title>Centuries of genome instability and evolution in soft-shell clam transmissible cancer (bioRxiv).</title>
        <authorList>
            <person name="Hart S.F.M."/>
            <person name="Yonemitsu M.A."/>
            <person name="Giersch R.M."/>
            <person name="Beal B.F."/>
            <person name="Arriagada G."/>
            <person name="Davis B.W."/>
            <person name="Ostrander E.A."/>
            <person name="Goff S.P."/>
            <person name="Metzger M.J."/>
        </authorList>
    </citation>
    <scope>NUCLEOTIDE SEQUENCE</scope>
    <source>
        <strain evidence="2">MELC-2E11</strain>
        <tissue evidence="2">Siphon/mantle</tissue>
    </source>
</reference>
<dbReference type="SUPFAM" id="SSF56436">
    <property type="entry name" value="C-type lectin-like"/>
    <property type="match status" value="1"/>
</dbReference>
<organism evidence="2 3">
    <name type="scientific">Mya arenaria</name>
    <name type="common">Soft-shell clam</name>
    <dbReference type="NCBI Taxonomy" id="6604"/>
    <lineage>
        <taxon>Eukaryota</taxon>
        <taxon>Metazoa</taxon>
        <taxon>Spiralia</taxon>
        <taxon>Lophotrochozoa</taxon>
        <taxon>Mollusca</taxon>
        <taxon>Bivalvia</taxon>
        <taxon>Autobranchia</taxon>
        <taxon>Heteroconchia</taxon>
        <taxon>Euheterodonta</taxon>
        <taxon>Imparidentia</taxon>
        <taxon>Neoheterodontei</taxon>
        <taxon>Myida</taxon>
        <taxon>Myoidea</taxon>
        <taxon>Myidae</taxon>
        <taxon>Mya</taxon>
    </lineage>
</organism>